<dbReference type="SUPFAM" id="SSF48452">
    <property type="entry name" value="TPR-like"/>
    <property type="match status" value="2"/>
</dbReference>
<dbReference type="CDD" id="cd05992">
    <property type="entry name" value="PB1"/>
    <property type="match status" value="1"/>
</dbReference>
<dbReference type="Pfam" id="PF13202">
    <property type="entry name" value="EF-hand_5"/>
    <property type="match status" value="1"/>
</dbReference>
<evidence type="ECO:0000256" key="1">
    <source>
        <dbReference type="ARBA" id="ARBA00011726"/>
    </source>
</evidence>
<gene>
    <name evidence="10" type="ORF">FH972_013116</name>
</gene>
<dbReference type="Proteomes" id="UP000327013">
    <property type="component" value="Chromosome 5"/>
</dbReference>
<accession>A0A5N6R870</accession>
<evidence type="ECO:0000313" key="11">
    <source>
        <dbReference type="Proteomes" id="UP000327013"/>
    </source>
</evidence>
<dbReference type="SMART" id="SM00028">
    <property type="entry name" value="TPR"/>
    <property type="match status" value="4"/>
</dbReference>
<dbReference type="Gene3D" id="1.25.40.10">
    <property type="entry name" value="Tetratricopeptide repeat domain"/>
    <property type="match status" value="2"/>
</dbReference>
<dbReference type="InterPro" id="IPR018247">
    <property type="entry name" value="EF_Hand_1_Ca_BS"/>
</dbReference>
<dbReference type="SUPFAM" id="SSF54277">
    <property type="entry name" value="CAD &amp; PB1 domains"/>
    <property type="match status" value="1"/>
</dbReference>
<dbReference type="CDD" id="cd00051">
    <property type="entry name" value="EFh"/>
    <property type="match status" value="1"/>
</dbReference>
<dbReference type="InterPro" id="IPR019734">
    <property type="entry name" value="TPR_rpt"/>
</dbReference>
<reference evidence="10 11" key="1">
    <citation type="submission" date="2019-06" db="EMBL/GenBank/DDBJ databases">
        <title>A chromosomal-level reference genome of Carpinus fangiana (Coryloideae, Betulaceae).</title>
        <authorList>
            <person name="Yang X."/>
            <person name="Wang Z."/>
            <person name="Zhang L."/>
            <person name="Hao G."/>
            <person name="Liu J."/>
            <person name="Yang Y."/>
        </authorList>
    </citation>
    <scope>NUCLEOTIDE SEQUENCE [LARGE SCALE GENOMIC DNA]</scope>
    <source>
        <strain evidence="10">Cfa_2016G</strain>
        <tissue evidence="10">Leaf</tissue>
    </source>
</reference>
<dbReference type="InterPro" id="IPR000270">
    <property type="entry name" value="PB1_dom"/>
</dbReference>
<name>A0A5N6R870_9ROSI</name>
<dbReference type="Pfam" id="PF00564">
    <property type="entry name" value="PB1"/>
    <property type="match status" value="1"/>
</dbReference>
<keyword evidence="11" id="KW-1185">Reference proteome</keyword>
<dbReference type="PROSITE" id="PS50222">
    <property type="entry name" value="EF_HAND_2"/>
    <property type="match status" value="2"/>
</dbReference>
<evidence type="ECO:0000256" key="5">
    <source>
        <dbReference type="PROSITE-ProRule" id="PRU00339"/>
    </source>
</evidence>
<dbReference type="PROSITE" id="PS51745">
    <property type="entry name" value="PB1"/>
    <property type="match status" value="1"/>
</dbReference>
<dbReference type="GO" id="GO:0005509">
    <property type="term" value="F:calcium ion binding"/>
    <property type="evidence" value="ECO:0007669"/>
    <property type="project" value="InterPro"/>
</dbReference>
<dbReference type="InterPro" id="IPR011990">
    <property type="entry name" value="TPR-like_helical_dom_sf"/>
</dbReference>
<protein>
    <submittedName>
        <fullName evidence="10">Uncharacterized protein</fullName>
    </submittedName>
</protein>
<sequence>MRSIPSLKWAAAITIGSGLGFLHWSSTSDSDSAFFKKPLLSFADWSSAAAESASSFRKLALPEIHEYYLFGDAYRRKIFFNYEKRIRLRSPPEKVFEYFASFGSPGGELLMTPEDLMRAVVPVFPPSESNLVRDGYLRGERKPGDLRCDPSDFFMLFDVNNDGHISFKEYIFFVTLLSIPESSFCVAFKMFDINNNGEIDKEEFKKVMALMRAHHRQGAQHREGLRTGLKFRGSIENGGLVEYFFGKDGKERLQHDKFFQFMRDLHDEILRLEFGHYDYKLRGTISAKDFALSLVASADMSHIGKLLDRVDELNNVPQLSDIRITFEEFKHVAELRRKLEPFSLALFSFGEVNGLLTRKDFQRAASQVCNLSLSDNVVEIIFHVFDTNGDGNLTYDEFLRVLYKRERDIARPVEEGVPGLLSCLRNRSNDFSFSRKDKTSNTPLSTSRASTGASKAMDEDTAIFINMSQELKEEGNKLFYKRDHEGAMLKYEKALKLLPRTHIDVAHLRCNMATCFMQLGLGEYPRAINECNLALEVSQKFSKALLKRGRCYEALNRLDLALRDVNTVLSMEPNNITALETVERLQKTMSEKGIDVDEKVIGLTHVEQPSALKLGKVAREKLKKKKSRRDELKSDDKAVVQEKVSAVKDKEVIVKTVEEEKVVVEPVKEQKVVTKTVKLVFGEDIRRGELPVNCSMKLVREIIQDRFPGLKGVLVKYRDQEGDLVTITTTDELRLAESSGDSEGSLRLYVAEVSADQEPVYEGMNDEEEVHENDRKLSNLVENGDVANGKEVERGLSTIEDWIIQFARLFKNHVGFDSDSYLDLHELGMKLYSEAMEDTVTNEDAQQLFEMAADKFQEMAALALFNWGNVHLSRARKRVFLSEDSSRESVLEQIKAAYEWAHREYVKAEKKYEEALKIKPDFHEGYLALGQQQFEQAKLCWYYAVGRKTELETGPSSEVLQLYNKAEDSMEKGMLMLEEMEERRLNGLSKSEKYEENLQKMGLDGLFQDISAEDAAEQAANMKSQIYLLWGTLLYERSIVEYKLELPTWEECLEVAVEKFELAGASPTDIAVMVKNHSSNETALEGLGFKIDEIIQAWNEMYDAKRWQFGAPSFRLEPLFRRRVPKLHSVLEHA</sequence>
<comment type="subunit">
    <text evidence="1">Homodimers and heterodimers.</text>
</comment>
<dbReference type="OrthoDB" id="2942533at2759"/>
<evidence type="ECO:0000259" key="8">
    <source>
        <dbReference type="PROSITE" id="PS50222"/>
    </source>
</evidence>
<dbReference type="SUPFAM" id="SSF47473">
    <property type="entry name" value="EF-hand"/>
    <property type="match status" value="2"/>
</dbReference>
<proteinExistence type="predicted"/>
<feature type="repeat" description="TPR" evidence="5">
    <location>
        <begin position="542"/>
        <end position="575"/>
    </location>
</feature>
<dbReference type="Gene3D" id="3.10.20.90">
    <property type="entry name" value="Phosphatidylinositol 3-kinase Catalytic Subunit, Chain A, domain 1"/>
    <property type="match status" value="1"/>
</dbReference>
<dbReference type="SMART" id="SM00054">
    <property type="entry name" value="EFh"/>
    <property type="match status" value="3"/>
</dbReference>
<evidence type="ECO:0000256" key="3">
    <source>
        <dbReference type="ARBA" id="ARBA00022803"/>
    </source>
</evidence>
<keyword evidence="3 5" id="KW-0802">TPR repeat</keyword>
<dbReference type="Pfam" id="PF00036">
    <property type="entry name" value="EF-hand_1"/>
    <property type="match status" value="1"/>
</dbReference>
<dbReference type="InterPro" id="IPR053793">
    <property type="entry name" value="PB1-like"/>
</dbReference>
<dbReference type="CDD" id="cd15900">
    <property type="entry name" value="EFh_MICU"/>
    <property type="match status" value="1"/>
</dbReference>
<dbReference type="InterPro" id="IPR044517">
    <property type="entry name" value="PHOX1-4"/>
</dbReference>
<dbReference type="Gene3D" id="1.10.238.10">
    <property type="entry name" value="EF-hand"/>
    <property type="match status" value="2"/>
</dbReference>
<evidence type="ECO:0000256" key="6">
    <source>
        <dbReference type="SAM" id="Coils"/>
    </source>
</evidence>
<dbReference type="InterPro" id="IPR011992">
    <property type="entry name" value="EF-hand-dom_pair"/>
</dbReference>
<dbReference type="Pfam" id="PF13833">
    <property type="entry name" value="EF-hand_8"/>
    <property type="match status" value="1"/>
</dbReference>
<dbReference type="SMART" id="SM00666">
    <property type="entry name" value="PB1"/>
    <property type="match status" value="1"/>
</dbReference>
<evidence type="ECO:0000256" key="4">
    <source>
        <dbReference type="ARBA" id="ARBA00022837"/>
    </source>
</evidence>
<organism evidence="10 11">
    <name type="scientific">Carpinus fangiana</name>
    <dbReference type="NCBI Taxonomy" id="176857"/>
    <lineage>
        <taxon>Eukaryota</taxon>
        <taxon>Viridiplantae</taxon>
        <taxon>Streptophyta</taxon>
        <taxon>Embryophyta</taxon>
        <taxon>Tracheophyta</taxon>
        <taxon>Spermatophyta</taxon>
        <taxon>Magnoliopsida</taxon>
        <taxon>eudicotyledons</taxon>
        <taxon>Gunneridae</taxon>
        <taxon>Pentapetalae</taxon>
        <taxon>rosids</taxon>
        <taxon>fabids</taxon>
        <taxon>Fagales</taxon>
        <taxon>Betulaceae</taxon>
        <taxon>Carpinus</taxon>
    </lineage>
</organism>
<dbReference type="PANTHER" id="PTHR46183:SF4">
    <property type="entry name" value="PROTEIN PHOX4"/>
    <property type="match status" value="1"/>
</dbReference>
<evidence type="ECO:0000256" key="7">
    <source>
        <dbReference type="SAM" id="MobiDB-lite"/>
    </source>
</evidence>
<dbReference type="PROSITE" id="PS00018">
    <property type="entry name" value="EF_HAND_1"/>
    <property type="match status" value="2"/>
</dbReference>
<dbReference type="AlphaFoldDB" id="A0A5N6R870"/>
<feature type="region of interest" description="Disordered" evidence="7">
    <location>
        <begin position="434"/>
        <end position="453"/>
    </location>
</feature>
<keyword evidence="6" id="KW-0175">Coiled coil</keyword>
<dbReference type="InterPro" id="IPR002048">
    <property type="entry name" value="EF_hand_dom"/>
</dbReference>
<evidence type="ECO:0000259" key="9">
    <source>
        <dbReference type="PROSITE" id="PS51745"/>
    </source>
</evidence>
<feature type="coiled-coil region" evidence="6">
    <location>
        <begin position="963"/>
        <end position="997"/>
    </location>
</feature>
<keyword evidence="4" id="KW-0106">Calcium</keyword>
<feature type="domain" description="PB1" evidence="9">
    <location>
        <begin position="674"/>
        <end position="753"/>
    </location>
</feature>
<feature type="domain" description="EF-hand" evidence="8">
    <location>
        <begin position="373"/>
        <end position="408"/>
    </location>
</feature>
<dbReference type="EMBL" id="CM017325">
    <property type="protein sequence ID" value="KAE8056335.1"/>
    <property type="molecule type" value="Genomic_DNA"/>
</dbReference>
<dbReference type="PROSITE" id="PS50005">
    <property type="entry name" value="TPR"/>
    <property type="match status" value="1"/>
</dbReference>
<feature type="domain" description="EF-hand" evidence="8">
    <location>
        <begin position="179"/>
        <end position="214"/>
    </location>
</feature>
<evidence type="ECO:0000313" key="10">
    <source>
        <dbReference type="EMBL" id="KAE8056335.1"/>
    </source>
</evidence>
<evidence type="ECO:0000256" key="2">
    <source>
        <dbReference type="ARBA" id="ARBA00022737"/>
    </source>
</evidence>
<keyword evidence="2" id="KW-0677">Repeat</keyword>
<dbReference type="PANTHER" id="PTHR46183">
    <property type="entry name" value="PROTEIN CLMP1"/>
    <property type="match status" value="1"/>
</dbReference>
<feature type="compositionally biased region" description="Polar residues" evidence="7">
    <location>
        <begin position="440"/>
        <end position="453"/>
    </location>
</feature>